<protein>
    <submittedName>
        <fullName evidence="1">Uncharacterized protein</fullName>
    </submittedName>
</protein>
<dbReference type="Proteomes" id="UP000324222">
    <property type="component" value="Unassembled WGS sequence"/>
</dbReference>
<name>A0A5B7CXF7_PORTR</name>
<gene>
    <name evidence="1" type="ORF">E2C01_006862</name>
</gene>
<accession>A0A5B7CXF7</accession>
<sequence length="102" mass="11225">MVACGCWVELLPNTTRLTRWSCPAASGFVYIVKSRKKIRLQEGRGVGRAWPSAVWAASRPGPPGGCRPLSRVRVTLANIPDLLIKFLTSTPCLPQTDFKWAS</sequence>
<organism evidence="1 2">
    <name type="scientific">Portunus trituberculatus</name>
    <name type="common">Swimming crab</name>
    <name type="synonym">Neptunus trituberculatus</name>
    <dbReference type="NCBI Taxonomy" id="210409"/>
    <lineage>
        <taxon>Eukaryota</taxon>
        <taxon>Metazoa</taxon>
        <taxon>Ecdysozoa</taxon>
        <taxon>Arthropoda</taxon>
        <taxon>Crustacea</taxon>
        <taxon>Multicrustacea</taxon>
        <taxon>Malacostraca</taxon>
        <taxon>Eumalacostraca</taxon>
        <taxon>Eucarida</taxon>
        <taxon>Decapoda</taxon>
        <taxon>Pleocyemata</taxon>
        <taxon>Brachyura</taxon>
        <taxon>Eubrachyura</taxon>
        <taxon>Portunoidea</taxon>
        <taxon>Portunidae</taxon>
        <taxon>Portuninae</taxon>
        <taxon>Portunus</taxon>
    </lineage>
</organism>
<evidence type="ECO:0000313" key="1">
    <source>
        <dbReference type="EMBL" id="MPC14109.1"/>
    </source>
</evidence>
<proteinExistence type="predicted"/>
<dbReference type="AlphaFoldDB" id="A0A5B7CXF7"/>
<reference evidence="1 2" key="1">
    <citation type="submission" date="2019-05" db="EMBL/GenBank/DDBJ databases">
        <title>Another draft genome of Portunus trituberculatus and its Hox gene families provides insights of decapod evolution.</title>
        <authorList>
            <person name="Jeong J.-H."/>
            <person name="Song I."/>
            <person name="Kim S."/>
            <person name="Choi T."/>
            <person name="Kim D."/>
            <person name="Ryu S."/>
            <person name="Kim W."/>
        </authorList>
    </citation>
    <scope>NUCLEOTIDE SEQUENCE [LARGE SCALE GENOMIC DNA]</scope>
    <source>
        <tissue evidence="1">Muscle</tissue>
    </source>
</reference>
<evidence type="ECO:0000313" key="2">
    <source>
        <dbReference type="Proteomes" id="UP000324222"/>
    </source>
</evidence>
<keyword evidence="2" id="KW-1185">Reference proteome</keyword>
<comment type="caution">
    <text evidence="1">The sequence shown here is derived from an EMBL/GenBank/DDBJ whole genome shotgun (WGS) entry which is preliminary data.</text>
</comment>
<dbReference type="EMBL" id="VSRR010000328">
    <property type="protein sequence ID" value="MPC14109.1"/>
    <property type="molecule type" value="Genomic_DNA"/>
</dbReference>